<feature type="transmembrane region" description="Helical" evidence="1">
    <location>
        <begin position="97"/>
        <end position="117"/>
    </location>
</feature>
<accession>A0A9N8YWK9</accession>
<dbReference type="OrthoDB" id="10528813at2759"/>
<keyword evidence="3" id="KW-1185">Reference proteome</keyword>
<feature type="transmembrane region" description="Helical" evidence="1">
    <location>
        <begin position="68"/>
        <end position="91"/>
    </location>
</feature>
<gene>
    <name evidence="2" type="ORF">CPELLU_LOCUS153</name>
</gene>
<protein>
    <submittedName>
        <fullName evidence="2">15323_t:CDS:1</fullName>
    </submittedName>
</protein>
<dbReference type="EMBL" id="CAJVQA010000030">
    <property type="protein sequence ID" value="CAG8451266.1"/>
    <property type="molecule type" value="Genomic_DNA"/>
</dbReference>
<keyword evidence="1" id="KW-0472">Membrane</keyword>
<sequence>MKNSNDISEQMDLQTEDTLISDITNNVFLELSENKLNNAPNSDVSFENKEIKFLKQMYKKQIRNEIELLLSIIIIGLEGVIVIILRGIIIIVLESVIIIGLEGIIVIVLGSVIIIFLEDVIIIGLGDIAITDPESLIFFVLDNSIISTHFSFLNKKRLY</sequence>
<proteinExistence type="predicted"/>
<evidence type="ECO:0000256" key="1">
    <source>
        <dbReference type="SAM" id="Phobius"/>
    </source>
</evidence>
<keyword evidence="1" id="KW-0812">Transmembrane</keyword>
<dbReference type="AlphaFoldDB" id="A0A9N8YWK9"/>
<comment type="caution">
    <text evidence="2">The sequence shown here is derived from an EMBL/GenBank/DDBJ whole genome shotgun (WGS) entry which is preliminary data.</text>
</comment>
<evidence type="ECO:0000313" key="3">
    <source>
        <dbReference type="Proteomes" id="UP000789759"/>
    </source>
</evidence>
<evidence type="ECO:0000313" key="2">
    <source>
        <dbReference type="EMBL" id="CAG8451266.1"/>
    </source>
</evidence>
<organism evidence="2 3">
    <name type="scientific">Cetraspora pellucida</name>
    <dbReference type="NCBI Taxonomy" id="1433469"/>
    <lineage>
        <taxon>Eukaryota</taxon>
        <taxon>Fungi</taxon>
        <taxon>Fungi incertae sedis</taxon>
        <taxon>Mucoromycota</taxon>
        <taxon>Glomeromycotina</taxon>
        <taxon>Glomeromycetes</taxon>
        <taxon>Diversisporales</taxon>
        <taxon>Gigasporaceae</taxon>
        <taxon>Cetraspora</taxon>
    </lineage>
</organism>
<keyword evidence="1" id="KW-1133">Transmembrane helix</keyword>
<dbReference type="Proteomes" id="UP000789759">
    <property type="component" value="Unassembled WGS sequence"/>
</dbReference>
<reference evidence="2" key="1">
    <citation type="submission" date="2021-06" db="EMBL/GenBank/DDBJ databases">
        <authorList>
            <person name="Kallberg Y."/>
            <person name="Tangrot J."/>
            <person name="Rosling A."/>
        </authorList>
    </citation>
    <scope>NUCLEOTIDE SEQUENCE</scope>
    <source>
        <strain evidence="2">FL966</strain>
    </source>
</reference>
<name>A0A9N8YWK9_9GLOM</name>